<keyword evidence="1" id="KW-0812">Transmembrane</keyword>
<gene>
    <name evidence="2" type="ORF">H4W81_001724</name>
</gene>
<reference evidence="2 3" key="1">
    <citation type="submission" date="2020-10" db="EMBL/GenBank/DDBJ databases">
        <title>Sequencing the genomes of 1000 actinobacteria strains.</title>
        <authorList>
            <person name="Klenk H.-P."/>
        </authorList>
    </citation>
    <scope>NUCLEOTIDE SEQUENCE [LARGE SCALE GENOMIC DNA]</scope>
    <source>
        <strain evidence="2 3">DSM 43748</strain>
    </source>
</reference>
<evidence type="ECO:0000313" key="2">
    <source>
        <dbReference type="EMBL" id="MBE1558945.1"/>
    </source>
</evidence>
<evidence type="ECO:0000256" key="1">
    <source>
        <dbReference type="SAM" id="Phobius"/>
    </source>
</evidence>
<name>A0ABR9KAT5_9ACTN</name>
<dbReference type="EMBL" id="JADBEF010000001">
    <property type="protein sequence ID" value="MBE1558945.1"/>
    <property type="molecule type" value="Genomic_DNA"/>
</dbReference>
<evidence type="ECO:0008006" key="4">
    <source>
        <dbReference type="Google" id="ProtNLM"/>
    </source>
</evidence>
<dbReference type="Proteomes" id="UP000661607">
    <property type="component" value="Unassembled WGS sequence"/>
</dbReference>
<keyword evidence="1" id="KW-0472">Membrane</keyword>
<keyword evidence="1" id="KW-1133">Transmembrane helix</keyword>
<sequence length="43" mass="4902">MLELLRDRVYLRYWLAVVVSFLGDAITRVTLIYVAATLTDPSS</sequence>
<evidence type="ECO:0000313" key="3">
    <source>
        <dbReference type="Proteomes" id="UP000661607"/>
    </source>
</evidence>
<proteinExistence type="predicted"/>
<feature type="transmembrane region" description="Helical" evidence="1">
    <location>
        <begin position="12"/>
        <end position="36"/>
    </location>
</feature>
<protein>
    <recommendedName>
        <fullName evidence="4">MFS transporter</fullName>
    </recommendedName>
</protein>
<comment type="caution">
    <text evidence="2">The sequence shown here is derived from an EMBL/GenBank/DDBJ whole genome shotgun (WGS) entry which is preliminary data.</text>
</comment>
<accession>A0ABR9KAT5</accession>
<keyword evidence="3" id="KW-1185">Reference proteome</keyword>
<organism evidence="2 3">
    <name type="scientific">Nonomuraea africana</name>
    <dbReference type="NCBI Taxonomy" id="46171"/>
    <lineage>
        <taxon>Bacteria</taxon>
        <taxon>Bacillati</taxon>
        <taxon>Actinomycetota</taxon>
        <taxon>Actinomycetes</taxon>
        <taxon>Streptosporangiales</taxon>
        <taxon>Streptosporangiaceae</taxon>
        <taxon>Nonomuraea</taxon>
    </lineage>
</organism>
<dbReference type="RefSeq" id="WP_264083139.1">
    <property type="nucleotide sequence ID" value="NZ_BAAASY010000017.1"/>
</dbReference>